<feature type="domain" description="HTH marR-type" evidence="4">
    <location>
        <begin position="1"/>
        <end position="150"/>
    </location>
</feature>
<dbReference type="InterPro" id="IPR036390">
    <property type="entry name" value="WH_DNA-bd_sf"/>
</dbReference>
<keyword evidence="6" id="KW-1185">Reference proteome</keyword>
<dbReference type="Gene3D" id="1.10.10.10">
    <property type="entry name" value="Winged helix-like DNA-binding domain superfamily/Winged helix DNA-binding domain"/>
    <property type="match status" value="1"/>
</dbReference>
<dbReference type="PROSITE" id="PS50995">
    <property type="entry name" value="HTH_MARR_2"/>
    <property type="match status" value="1"/>
</dbReference>
<evidence type="ECO:0000256" key="3">
    <source>
        <dbReference type="ARBA" id="ARBA00023163"/>
    </source>
</evidence>
<keyword evidence="5" id="KW-0614">Plasmid</keyword>
<dbReference type="InterPro" id="IPR036388">
    <property type="entry name" value="WH-like_DNA-bd_sf"/>
</dbReference>
<dbReference type="Proteomes" id="UP001059597">
    <property type="component" value="Plasmid SNP1"/>
</dbReference>
<keyword evidence="1" id="KW-0805">Transcription regulation</keyword>
<dbReference type="Pfam" id="PF12802">
    <property type="entry name" value="MarR_2"/>
    <property type="match status" value="1"/>
</dbReference>
<evidence type="ECO:0000259" key="4">
    <source>
        <dbReference type="PROSITE" id="PS50995"/>
    </source>
</evidence>
<dbReference type="InterPro" id="IPR000835">
    <property type="entry name" value="HTH_MarR-typ"/>
</dbReference>
<protein>
    <recommendedName>
        <fullName evidence="4">HTH marR-type domain-containing protein</fullName>
    </recommendedName>
</protein>
<keyword evidence="2" id="KW-0238">DNA-binding</keyword>
<dbReference type="InterPro" id="IPR052526">
    <property type="entry name" value="HTH-type_Bedaq_tolerance"/>
</dbReference>
<dbReference type="PROSITE" id="PS01117">
    <property type="entry name" value="HTH_MARR_1"/>
    <property type="match status" value="1"/>
</dbReference>
<geneLocation type="plasmid" evidence="5 6">
    <name>SNP1</name>
</geneLocation>
<evidence type="ECO:0000256" key="2">
    <source>
        <dbReference type="ARBA" id="ARBA00023125"/>
    </source>
</evidence>
<sequence length="152" mass="16302">MSDVQKPTAQDAAVRETATRLRVGVGAFKRRTQERLSEGDLTVPQLTALSRLDRLGPSTTAELARREQITPQAMGATIASLEKRDLVVRRPDSGDGRRAILSLTPAGRAAVRSGRSAIVDQVAGVLAESFTSEEIATLDAAARLIERLAQLL</sequence>
<organism evidence="5 6">
    <name type="scientific">Streptomyces nigrescens</name>
    <dbReference type="NCBI Taxonomy" id="1920"/>
    <lineage>
        <taxon>Bacteria</taxon>
        <taxon>Bacillati</taxon>
        <taxon>Actinomycetota</taxon>
        <taxon>Actinomycetes</taxon>
        <taxon>Kitasatosporales</taxon>
        <taxon>Streptomycetaceae</taxon>
        <taxon>Streptomyces</taxon>
    </lineage>
</organism>
<dbReference type="PANTHER" id="PTHR39515:SF2">
    <property type="entry name" value="HTH-TYPE TRANSCRIPTIONAL REGULATOR RV0880"/>
    <property type="match status" value="1"/>
</dbReference>
<accession>A0ABM8A7L3</accession>
<dbReference type="EMBL" id="AP026074">
    <property type="protein sequence ID" value="BDM74612.1"/>
    <property type="molecule type" value="Genomic_DNA"/>
</dbReference>
<dbReference type="RefSeq" id="WP_261958118.1">
    <property type="nucleotide sequence ID" value="NZ_AP026074.1"/>
</dbReference>
<reference evidence="5" key="1">
    <citation type="submission" date="2022-06" db="EMBL/GenBank/DDBJ databases">
        <title>Complete genome sequence of Streptomyces nigrescens HEK616.</title>
        <authorList>
            <person name="Asamizu S."/>
            <person name="Onaka H."/>
        </authorList>
    </citation>
    <scope>NUCLEOTIDE SEQUENCE</scope>
    <source>
        <strain evidence="5">HEK616</strain>
        <plasmid evidence="5">SNP1</plasmid>
    </source>
</reference>
<dbReference type="SUPFAM" id="SSF46785">
    <property type="entry name" value="Winged helix' DNA-binding domain"/>
    <property type="match status" value="1"/>
</dbReference>
<evidence type="ECO:0000313" key="6">
    <source>
        <dbReference type="Proteomes" id="UP001059597"/>
    </source>
</evidence>
<dbReference type="SMART" id="SM00347">
    <property type="entry name" value="HTH_MARR"/>
    <property type="match status" value="1"/>
</dbReference>
<evidence type="ECO:0000313" key="5">
    <source>
        <dbReference type="EMBL" id="BDM74612.1"/>
    </source>
</evidence>
<gene>
    <name evidence="5" type="ORF">HEK616_80990</name>
</gene>
<dbReference type="PANTHER" id="PTHR39515">
    <property type="entry name" value="CONSERVED PROTEIN"/>
    <property type="match status" value="1"/>
</dbReference>
<name>A0ABM8A7L3_STRNI</name>
<proteinExistence type="predicted"/>
<dbReference type="InterPro" id="IPR023187">
    <property type="entry name" value="Tscrpt_reg_MarR-type_CS"/>
</dbReference>
<keyword evidence="3" id="KW-0804">Transcription</keyword>
<evidence type="ECO:0000256" key="1">
    <source>
        <dbReference type="ARBA" id="ARBA00023015"/>
    </source>
</evidence>